<protein>
    <submittedName>
        <fullName evidence="2">2-beta-glucuronyltransferase</fullName>
    </submittedName>
</protein>
<dbReference type="Pfam" id="PF22059">
    <property type="entry name" value="GumK_N"/>
    <property type="match status" value="1"/>
</dbReference>
<dbReference type="InterPro" id="IPR054299">
    <property type="entry name" value="GumK_N"/>
</dbReference>
<comment type="caution">
    <text evidence="2">The sequence shown here is derived from an EMBL/GenBank/DDBJ whole genome shotgun (WGS) entry which is preliminary data.</text>
</comment>
<dbReference type="EMBL" id="FXTT01000006">
    <property type="protein sequence ID" value="SMP34937.1"/>
    <property type="molecule type" value="Genomic_DNA"/>
</dbReference>
<feature type="domain" description="Glucuronosyltransferase GumK N-terminal" evidence="1">
    <location>
        <begin position="7"/>
        <end position="173"/>
    </location>
</feature>
<dbReference type="SUPFAM" id="SSF53756">
    <property type="entry name" value="UDP-Glycosyltransferase/glycogen phosphorylase"/>
    <property type="match status" value="1"/>
</dbReference>
<dbReference type="Gene3D" id="3.40.50.11010">
    <property type="match status" value="1"/>
</dbReference>
<name>A0ABY1PIJ5_9HYPH</name>
<evidence type="ECO:0000313" key="3">
    <source>
        <dbReference type="Proteomes" id="UP001157914"/>
    </source>
</evidence>
<keyword evidence="3" id="KW-1185">Reference proteome</keyword>
<sequence>MTLNIVFISRHDYRTGWKAGIHFIADAVRNLGHKVRFVSVGFSPLSMIAEDHRKPLYGKANRWETVDNIDCYLWQSPIHPFGKGLGRYKRLTNFLFRWWIRSPCKALDQACREADLIVVQSGVSATLAGRARRHAPKATIVYLASDLLETIDAHPYIARQLFKDRKKLDTVAVISRPMAPHLEYLERPIVYLPQGILKSRFKHTTPSPFTAERNIVTVGSMLFDEAFFKAAAPAFPDIVFHLIGTPEFETDHKNIVFYGRLPFEETLPYLKHANAGIAPYLDSDNTEYLADSSLKLAQYEFLKLPAVCPHFAVGGRPSRHGYTPGDAPSIVGALQNALSTPFEDGESDVLDWCDVGARVIEMARQRT</sequence>
<organism evidence="2 3">
    <name type="scientific">Roseibium denhamense</name>
    <dbReference type="NCBI Taxonomy" id="76305"/>
    <lineage>
        <taxon>Bacteria</taxon>
        <taxon>Pseudomonadati</taxon>
        <taxon>Pseudomonadota</taxon>
        <taxon>Alphaproteobacteria</taxon>
        <taxon>Hyphomicrobiales</taxon>
        <taxon>Stappiaceae</taxon>
        <taxon>Roseibium</taxon>
    </lineage>
</organism>
<dbReference type="RefSeq" id="WP_283404624.1">
    <property type="nucleotide sequence ID" value="NZ_BAAAEA010000002.1"/>
</dbReference>
<evidence type="ECO:0000313" key="2">
    <source>
        <dbReference type="EMBL" id="SMP34937.1"/>
    </source>
</evidence>
<reference evidence="2 3" key="1">
    <citation type="submission" date="2017-05" db="EMBL/GenBank/DDBJ databases">
        <authorList>
            <person name="Varghese N."/>
            <person name="Submissions S."/>
        </authorList>
    </citation>
    <scope>NUCLEOTIDE SEQUENCE [LARGE SCALE GENOMIC DNA]</scope>
    <source>
        <strain evidence="2 3">DSM 15949</strain>
    </source>
</reference>
<proteinExistence type="predicted"/>
<evidence type="ECO:0000259" key="1">
    <source>
        <dbReference type="Pfam" id="PF22059"/>
    </source>
</evidence>
<accession>A0ABY1PIJ5</accession>
<dbReference type="Gene3D" id="3.40.50.2000">
    <property type="entry name" value="Glycogen Phosphorylase B"/>
    <property type="match status" value="1"/>
</dbReference>
<dbReference type="Proteomes" id="UP001157914">
    <property type="component" value="Unassembled WGS sequence"/>
</dbReference>
<gene>
    <name evidence="2" type="ORF">SAMN06265374_3919</name>
</gene>